<evidence type="ECO:0000313" key="4">
    <source>
        <dbReference type="Proteomes" id="UP000622017"/>
    </source>
</evidence>
<keyword evidence="1" id="KW-0802">TPR repeat</keyword>
<feature type="transmembrane region" description="Helical" evidence="2">
    <location>
        <begin position="173"/>
        <end position="196"/>
    </location>
</feature>
<feature type="transmembrane region" description="Helical" evidence="2">
    <location>
        <begin position="348"/>
        <end position="367"/>
    </location>
</feature>
<keyword evidence="2" id="KW-0812">Transmembrane</keyword>
<dbReference type="RefSeq" id="WP_187319019.1">
    <property type="nucleotide sequence ID" value="NZ_JACSCY010000004.1"/>
</dbReference>
<gene>
    <name evidence="3" type="ORF">H8B15_07335</name>
</gene>
<feature type="transmembrane region" description="Helical" evidence="2">
    <location>
        <begin position="15"/>
        <end position="36"/>
    </location>
</feature>
<feature type="transmembrane region" description="Helical" evidence="2">
    <location>
        <begin position="119"/>
        <end position="140"/>
    </location>
</feature>
<reference evidence="3 4" key="1">
    <citation type="submission" date="2020-08" db="EMBL/GenBank/DDBJ databases">
        <title>Hymenobacter sp.</title>
        <authorList>
            <person name="Kim M.K."/>
        </authorList>
    </citation>
    <scope>NUCLEOTIDE SEQUENCE [LARGE SCALE GENOMIC DNA]</scope>
    <source>
        <strain evidence="3 4">BT507</strain>
    </source>
</reference>
<keyword evidence="2" id="KW-0472">Membrane</keyword>
<feature type="transmembrane region" description="Helical" evidence="2">
    <location>
        <begin position="92"/>
        <end position="113"/>
    </location>
</feature>
<evidence type="ECO:0000313" key="3">
    <source>
        <dbReference type="EMBL" id="MBC6610730.1"/>
    </source>
</evidence>
<feature type="transmembrane region" description="Helical" evidence="2">
    <location>
        <begin position="387"/>
        <end position="405"/>
    </location>
</feature>
<dbReference type="SUPFAM" id="SSF48452">
    <property type="entry name" value="TPR-like"/>
    <property type="match status" value="1"/>
</dbReference>
<feature type="repeat" description="TPR" evidence="1">
    <location>
        <begin position="920"/>
        <end position="953"/>
    </location>
</feature>
<feature type="transmembrane region" description="Helical" evidence="2">
    <location>
        <begin position="278"/>
        <end position="297"/>
    </location>
</feature>
<protein>
    <recommendedName>
        <fullName evidence="5">Tetratricopeptide repeat protein</fullName>
    </recommendedName>
</protein>
<dbReference type="PROSITE" id="PS50005">
    <property type="entry name" value="TPR"/>
    <property type="match status" value="1"/>
</dbReference>
<feature type="transmembrane region" description="Helical" evidence="2">
    <location>
        <begin position="317"/>
        <end position="336"/>
    </location>
</feature>
<feature type="transmembrane region" description="Helical" evidence="2">
    <location>
        <begin position="246"/>
        <end position="266"/>
    </location>
</feature>
<organism evidence="3 4">
    <name type="scientific">Hymenobacter citatus</name>
    <dbReference type="NCBI Taxonomy" id="2763506"/>
    <lineage>
        <taxon>Bacteria</taxon>
        <taxon>Pseudomonadati</taxon>
        <taxon>Bacteroidota</taxon>
        <taxon>Cytophagia</taxon>
        <taxon>Cytophagales</taxon>
        <taxon>Hymenobacteraceae</taxon>
        <taxon>Hymenobacter</taxon>
    </lineage>
</organism>
<dbReference type="InterPro" id="IPR019734">
    <property type="entry name" value="TPR_rpt"/>
</dbReference>
<keyword evidence="4" id="KW-1185">Reference proteome</keyword>
<evidence type="ECO:0008006" key="5">
    <source>
        <dbReference type="Google" id="ProtNLM"/>
    </source>
</evidence>
<keyword evidence="2" id="KW-1133">Transmembrane helix</keyword>
<evidence type="ECO:0000256" key="2">
    <source>
        <dbReference type="SAM" id="Phobius"/>
    </source>
</evidence>
<dbReference type="InterPro" id="IPR011990">
    <property type="entry name" value="TPR-like_helical_dom_sf"/>
</dbReference>
<dbReference type="Proteomes" id="UP000622017">
    <property type="component" value="Unassembled WGS sequence"/>
</dbReference>
<comment type="caution">
    <text evidence="3">The sequence shown here is derived from an EMBL/GenBank/DDBJ whole genome shotgun (WGS) entry which is preliminary data.</text>
</comment>
<proteinExistence type="predicted"/>
<feature type="transmembrane region" description="Helical" evidence="2">
    <location>
        <begin position="147"/>
        <end position="167"/>
    </location>
</feature>
<sequence>MPTSAPSVPPHRWSLWLLGPALLATLAVGLALFHYFTGAQYTLPLQPVTQLKPLPLTLDTVRVGLAGLPVQANAYLLTQTHDVAGPFVRPTAAIAFLAVLAGSLVYFLAAITALSRPAFVAGMALVFFLLMSLSPDLLGVFDAQRQYFLVLALVALGLPAYAFHAFWPHVPRWQRLAAFMVLVVGLSALLFVRSAYPTDITALQLATYATRGGAVAVALVVLWLGFENVHGLLWVGTMSEQPRYRLGRLPLLALSIIYLSLLFLYYWRNGTVQLSASLRLDPLVFLLPAALVGWLGLRRRAPTYNEWLPYATGMAPLYLTLLAVAAATLGYALATLNDPLLEAARQFTALAFLGCGGGFLLYLIFNFGPLIKQRLPVYRVVYQPRRLPFYVVYIMGLGLLLITGLRTHFFVLDQVEAGFYNNLGDVTRLQSEQQPEVTPIALLAERYYAESDVLDRFNHKASWGRAALYRFRFQRQNEINALRRALSRAPSPRLSLRLAALYNEPADFFDRQQVLRDGLHATPNNALLASDMAQLYSRSTLADSVDYYLDRAEANAPANEAIRTNRLAFLIQQQDLDAAQQWSADHAATNEQPALQSNELLLARLVGRPAPAVPQTEAGGGLSLPTFARLYHLALAHVTARDTSLLPTLRQLRQQPIDSAYHEQLTFLLALTQHYGGRLAAAQTTLQPLTLGTNASAAYYQNLMGIWLLQQQLYTRAEQLFTSALVNGYPDARVGRAYAFVLNGESDWARTALPPTDSIDYAGRLLRQVLTLSYPTGYATAPDSVKAQFLAVQGNTLPPDQWLPAAVALPASVRPEALLAQVPRAIEARQLAAARQVTEQFAPPSATKTRIASRWNVVRGALCLAEQRWSDLQKLVTTGYFTATDQPKYLTYQALLAAHTQPATAGKQFSALLREAPFEPEAVLAAADFYTNRKQYQQAYDALVRGLEYAPNSTPLLRAYVLATIPVGLTTYATDPLNQLRALLSPPEYATFLAQYEARRSALTAATESWN</sequence>
<evidence type="ECO:0000256" key="1">
    <source>
        <dbReference type="PROSITE-ProRule" id="PRU00339"/>
    </source>
</evidence>
<name>A0ABR7MI14_9BACT</name>
<feature type="transmembrane region" description="Helical" evidence="2">
    <location>
        <begin position="208"/>
        <end position="226"/>
    </location>
</feature>
<dbReference type="EMBL" id="JACSCY010000004">
    <property type="protein sequence ID" value="MBC6610730.1"/>
    <property type="molecule type" value="Genomic_DNA"/>
</dbReference>
<accession>A0ABR7MI14</accession>